<keyword evidence="5" id="KW-0678">Repressor</keyword>
<keyword evidence="5" id="KW-0804">Transcription</keyword>
<evidence type="ECO:0000259" key="6">
    <source>
        <dbReference type="PROSITE" id="PS51733"/>
    </source>
</evidence>
<dbReference type="EMBL" id="JAMBOL010000003">
    <property type="protein sequence ID" value="MCM3713564.1"/>
    <property type="molecule type" value="Genomic_DNA"/>
</dbReference>
<evidence type="ECO:0000313" key="8">
    <source>
        <dbReference type="Proteomes" id="UP001139179"/>
    </source>
</evidence>
<dbReference type="SUPFAM" id="SSF46785">
    <property type="entry name" value="Winged helix' DNA-binding domain"/>
    <property type="match status" value="1"/>
</dbReference>
<dbReference type="GO" id="GO:0005737">
    <property type="term" value="C:cytoplasm"/>
    <property type="evidence" value="ECO:0007669"/>
    <property type="project" value="TreeGrafter"/>
</dbReference>
<dbReference type="GO" id="GO:0016740">
    <property type="term" value="F:transferase activity"/>
    <property type="evidence" value="ECO:0007669"/>
    <property type="project" value="UniProtKB-ARBA"/>
</dbReference>
<dbReference type="PANTHER" id="PTHR12835:SF5">
    <property type="entry name" value="BIOTIN--PROTEIN LIGASE"/>
    <property type="match status" value="1"/>
</dbReference>
<evidence type="ECO:0000256" key="2">
    <source>
        <dbReference type="ARBA" id="ARBA00022741"/>
    </source>
</evidence>
<feature type="binding site" evidence="5">
    <location>
        <position position="185"/>
    </location>
    <ligand>
        <name>biotin</name>
        <dbReference type="ChEBI" id="CHEBI:57586"/>
    </ligand>
</feature>
<dbReference type="GO" id="GO:0005524">
    <property type="term" value="F:ATP binding"/>
    <property type="evidence" value="ECO:0007669"/>
    <property type="project" value="UniProtKB-UniRule"/>
</dbReference>
<dbReference type="InterPro" id="IPR036390">
    <property type="entry name" value="WH_DNA-bd_sf"/>
</dbReference>
<dbReference type="Gene3D" id="3.30.930.10">
    <property type="entry name" value="Bira Bifunctional Protein, Domain 2"/>
    <property type="match status" value="1"/>
</dbReference>
<dbReference type="EC" id="6.3.4.15" evidence="5"/>
<proteinExistence type="inferred from homology"/>
<accession>A0A9X2DMV9</accession>
<dbReference type="InterPro" id="IPR013196">
    <property type="entry name" value="HTH_11"/>
</dbReference>
<evidence type="ECO:0000256" key="5">
    <source>
        <dbReference type="HAMAP-Rule" id="MF_00978"/>
    </source>
</evidence>
<dbReference type="InterPro" id="IPR003142">
    <property type="entry name" value="BPL_C"/>
</dbReference>
<keyword evidence="2 5" id="KW-0547">Nucleotide-binding</keyword>
<organism evidence="7 8">
    <name type="scientific">Halalkalibacter oceani</name>
    <dbReference type="NCBI Taxonomy" id="1653776"/>
    <lineage>
        <taxon>Bacteria</taxon>
        <taxon>Bacillati</taxon>
        <taxon>Bacillota</taxon>
        <taxon>Bacilli</taxon>
        <taxon>Bacillales</taxon>
        <taxon>Bacillaceae</taxon>
        <taxon>Halalkalibacter</taxon>
    </lineage>
</organism>
<evidence type="ECO:0000256" key="1">
    <source>
        <dbReference type="ARBA" id="ARBA00022598"/>
    </source>
</evidence>
<dbReference type="InterPro" id="IPR045864">
    <property type="entry name" value="aa-tRNA-synth_II/BPL/LPL"/>
</dbReference>
<dbReference type="NCBIfam" id="TIGR00121">
    <property type="entry name" value="birA_ligase"/>
    <property type="match status" value="1"/>
</dbReference>
<comment type="function">
    <text evidence="5">Acts both as a biotin--[acetyl-CoA-carboxylase] ligase and a repressor.</text>
</comment>
<reference evidence="7" key="1">
    <citation type="submission" date="2022-05" db="EMBL/GenBank/DDBJ databases">
        <title>Comparative Genomics of Spacecraft Associated Microbes.</title>
        <authorList>
            <person name="Tran M.T."/>
            <person name="Wright A."/>
            <person name="Seuylemezian A."/>
            <person name="Eisen J."/>
            <person name="Coil D."/>
        </authorList>
    </citation>
    <scope>NUCLEOTIDE SEQUENCE</scope>
    <source>
        <strain evidence="7">214.1.1</strain>
    </source>
</reference>
<dbReference type="GO" id="GO:0004077">
    <property type="term" value="F:biotin--[biotin carboxyl-carrier protein] ligase activity"/>
    <property type="evidence" value="ECO:0007669"/>
    <property type="project" value="UniProtKB-UniRule"/>
</dbReference>
<dbReference type="GO" id="GO:0006355">
    <property type="term" value="P:regulation of DNA-templated transcription"/>
    <property type="evidence" value="ECO:0007669"/>
    <property type="project" value="UniProtKB-UniRule"/>
</dbReference>
<dbReference type="Gene3D" id="1.10.10.10">
    <property type="entry name" value="Winged helix-like DNA-binding domain superfamily/Winged helix DNA-binding domain"/>
    <property type="match status" value="1"/>
</dbReference>
<evidence type="ECO:0000256" key="3">
    <source>
        <dbReference type="ARBA" id="ARBA00022840"/>
    </source>
</evidence>
<comment type="catalytic activity">
    <reaction evidence="5">
        <text>biotin + L-lysyl-[protein] + ATP = N(6)-biotinyl-L-lysyl-[protein] + AMP + diphosphate + H(+)</text>
        <dbReference type="Rhea" id="RHEA:11756"/>
        <dbReference type="Rhea" id="RHEA-COMP:9752"/>
        <dbReference type="Rhea" id="RHEA-COMP:10505"/>
        <dbReference type="ChEBI" id="CHEBI:15378"/>
        <dbReference type="ChEBI" id="CHEBI:29969"/>
        <dbReference type="ChEBI" id="CHEBI:30616"/>
        <dbReference type="ChEBI" id="CHEBI:33019"/>
        <dbReference type="ChEBI" id="CHEBI:57586"/>
        <dbReference type="ChEBI" id="CHEBI:83144"/>
        <dbReference type="ChEBI" id="CHEBI:456215"/>
        <dbReference type="EC" id="6.3.4.15"/>
    </reaction>
</comment>
<keyword evidence="5" id="KW-0805">Transcription regulation</keyword>
<feature type="domain" description="BPL/LPL catalytic" evidence="6">
    <location>
        <begin position="67"/>
        <end position="258"/>
    </location>
</feature>
<dbReference type="PANTHER" id="PTHR12835">
    <property type="entry name" value="BIOTIN PROTEIN LIGASE"/>
    <property type="match status" value="1"/>
</dbReference>
<dbReference type="Pfam" id="PF03099">
    <property type="entry name" value="BPL_LplA_LipB"/>
    <property type="match status" value="1"/>
</dbReference>
<comment type="caution">
    <text evidence="5">Lacks conserved residue(s) required for the propagation of feature annotation.</text>
</comment>
<comment type="similarity">
    <text evidence="5">Belongs to the biotin--protein ligase family.</text>
</comment>
<keyword evidence="4 5" id="KW-0092">Biotin</keyword>
<comment type="caution">
    <text evidence="7">The sequence shown here is derived from an EMBL/GenBank/DDBJ whole genome shotgun (WGS) entry which is preliminary data.</text>
</comment>
<dbReference type="SUPFAM" id="SSF50037">
    <property type="entry name" value="C-terminal domain of transcriptional repressors"/>
    <property type="match status" value="1"/>
</dbReference>
<dbReference type="SUPFAM" id="SSF55681">
    <property type="entry name" value="Class II aaRS and biotin synthetases"/>
    <property type="match status" value="1"/>
</dbReference>
<evidence type="ECO:0000256" key="4">
    <source>
        <dbReference type="ARBA" id="ARBA00023267"/>
    </source>
</evidence>
<keyword evidence="5" id="KW-0238">DNA-binding</keyword>
<feature type="binding site" evidence="5">
    <location>
        <position position="114"/>
    </location>
    <ligand>
        <name>biotin</name>
        <dbReference type="ChEBI" id="CHEBI:57586"/>
    </ligand>
</feature>
<dbReference type="PROSITE" id="PS51733">
    <property type="entry name" value="BPL_LPL_CATALYTIC"/>
    <property type="match status" value="1"/>
</dbReference>
<keyword evidence="3 5" id="KW-0067">ATP-binding</keyword>
<dbReference type="Pfam" id="PF02237">
    <property type="entry name" value="BPL_C"/>
    <property type="match status" value="1"/>
</dbReference>
<evidence type="ECO:0000313" key="7">
    <source>
        <dbReference type="EMBL" id="MCM3713564.1"/>
    </source>
</evidence>
<dbReference type="Proteomes" id="UP001139179">
    <property type="component" value="Unassembled WGS sequence"/>
</dbReference>
<feature type="DNA-binding region" description="H-T-H motif" evidence="5">
    <location>
        <begin position="19"/>
        <end position="38"/>
    </location>
</feature>
<keyword evidence="8" id="KW-1185">Reference proteome</keyword>
<dbReference type="InterPro" id="IPR004408">
    <property type="entry name" value="Biotin_CoA_COase_ligase"/>
</dbReference>
<dbReference type="GO" id="GO:0003677">
    <property type="term" value="F:DNA binding"/>
    <property type="evidence" value="ECO:0007669"/>
    <property type="project" value="UniProtKB-UniRule"/>
</dbReference>
<name>A0A9X2DMV9_9BACI</name>
<dbReference type="HAMAP" id="MF_00978">
    <property type="entry name" value="Bifunct_BirA"/>
    <property type="match status" value="1"/>
</dbReference>
<keyword evidence="1 5" id="KW-0436">Ligase</keyword>
<dbReference type="InterPro" id="IPR008988">
    <property type="entry name" value="Transcriptional_repressor_C"/>
</dbReference>
<dbReference type="Gene3D" id="2.30.30.100">
    <property type="match status" value="1"/>
</dbReference>
<dbReference type="Pfam" id="PF08279">
    <property type="entry name" value="HTH_11"/>
    <property type="match status" value="1"/>
</dbReference>
<dbReference type="InterPro" id="IPR030855">
    <property type="entry name" value="Bifunct_BirA"/>
</dbReference>
<dbReference type="RefSeq" id="WP_251222373.1">
    <property type="nucleotide sequence ID" value="NZ_JAMBOL010000003.1"/>
</dbReference>
<dbReference type="InterPro" id="IPR036388">
    <property type="entry name" value="WH-like_DNA-bd_sf"/>
</dbReference>
<dbReference type="InterPro" id="IPR004143">
    <property type="entry name" value="BPL_LPL_catalytic"/>
</dbReference>
<gene>
    <name evidence="5" type="primary">birA</name>
    <name evidence="7" type="ORF">M3202_05670</name>
</gene>
<dbReference type="GO" id="GO:0009249">
    <property type="term" value="P:protein lipoylation"/>
    <property type="evidence" value="ECO:0007669"/>
    <property type="project" value="UniProtKB-ARBA"/>
</dbReference>
<sequence length="326" mass="35979">MKEALLKMFAEHEGQFLSGEKISQQLGCSRTAIWKHIDELRKNGYQLESAPRKGYRLVSKPDEIQPHEVKVSLQTKWLGHEQTYYEAVSSTQSVAHRLAQEGAVEGHLVVANEQTAGKGRLGRKWYSRAGSTISMSLILRPELPPQRTPQLTLLAAVAVVRAIKQETGIDCSIKWPNDILINGKKLVGILTEMQSEPDVVHSVIIGIGINVNQTPDEFADEIETVATSLAIEKGASIKRAPLIAAILNQFEVLYELYISSGFSAIRSLWEAHSISIGTHLYARTTKEVIYGYAQGITDEGALLLKDEAGKTHQIYSADIEIASHPT</sequence>
<dbReference type="AlphaFoldDB" id="A0A9X2DMV9"/>
<protein>
    <recommendedName>
        <fullName evidence="5">Bifunctional ligase/repressor BirA</fullName>
    </recommendedName>
    <alternativeName>
        <fullName evidence="5">Biotin--[acetyl-CoA-carboxylase] ligase</fullName>
        <ecNumber evidence="5">6.3.4.15</ecNumber>
    </alternativeName>
    <alternativeName>
        <fullName evidence="5">Biotin--protein ligase</fullName>
    </alternativeName>
    <alternativeName>
        <fullName evidence="5">Biotin-[acetyl-CoA carboxylase] synthetase</fullName>
    </alternativeName>
</protein>
<dbReference type="CDD" id="cd16442">
    <property type="entry name" value="BPL"/>
    <property type="match status" value="1"/>
</dbReference>